<dbReference type="EMBL" id="VTOY01000004">
    <property type="protein sequence ID" value="TYZ22940.1"/>
    <property type="molecule type" value="Genomic_DNA"/>
</dbReference>
<accession>A0A5D6W557</accession>
<dbReference type="RefSeq" id="WP_149171334.1">
    <property type="nucleotide sequence ID" value="NZ_VTOY01000004.1"/>
</dbReference>
<dbReference type="OrthoDB" id="9771212at2"/>
<organism evidence="1 2">
    <name type="scientific">Selenomonas ruminis</name>
    <dbReference type="NCBI Taxonomy" id="2593411"/>
    <lineage>
        <taxon>Bacteria</taxon>
        <taxon>Bacillati</taxon>
        <taxon>Bacillota</taxon>
        <taxon>Negativicutes</taxon>
        <taxon>Selenomonadales</taxon>
        <taxon>Selenomonadaceae</taxon>
        <taxon>Selenomonas</taxon>
    </lineage>
</organism>
<dbReference type="InterPro" id="IPR014998">
    <property type="entry name" value="DUF1848"/>
</dbReference>
<evidence type="ECO:0000313" key="1">
    <source>
        <dbReference type="EMBL" id="TYZ22940.1"/>
    </source>
</evidence>
<protein>
    <submittedName>
        <fullName evidence="1">DUF1848 domain-containing protein</fullName>
    </submittedName>
</protein>
<sequence length="299" mass="33863">MIISASRRTDIPAFYWDWFCARLKAGYADVVNPFNRRQVSRISLQPDCVDCIVFWTKDPTPMLEKLEVLEPYSYYVQVSLTPYEVDVEANLRPKEEIIKAMQALSMKLGRHRVVWRYDPILLNDNYTKEKHLAWFSQTLAQLAPYIERCVISFIDLYAKTKKNTQGFNLHELSEDEMREMAAGLARIAKGSGIVLQTCSEAVDLSAFGIGHGACLDGALIERITGRPVKKTKAKSQRPLCNCVESFDIGQYDTCIHGCRYCYANASPQRAQQGFAAHNNSSSLLTGRLLGDEHITEHGR</sequence>
<reference evidence="1 2" key="1">
    <citation type="submission" date="2019-08" db="EMBL/GenBank/DDBJ databases">
        <title>Selenomonas sp. mPRGC5 and Selenomonas sp. mPRGC8 isolated from ruminal fluid of dairy goat (Capra hircus).</title>
        <authorList>
            <person name="Poothong S."/>
            <person name="Nuengjamnong C."/>
            <person name="Tanasupawat S."/>
        </authorList>
    </citation>
    <scope>NUCLEOTIDE SEQUENCE [LARGE SCALE GENOMIC DNA]</scope>
    <source>
        <strain evidence="2">mPRGC5</strain>
    </source>
</reference>
<comment type="caution">
    <text evidence="1">The sequence shown here is derived from an EMBL/GenBank/DDBJ whole genome shotgun (WGS) entry which is preliminary data.</text>
</comment>
<dbReference type="Proteomes" id="UP000323646">
    <property type="component" value="Unassembled WGS sequence"/>
</dbReference>
<keyword evidence="2" id="KW-1185">Reference proteome</keyword>
<evidence type="ECO:0000313" key="2">
    <source>
        <dbReference type="Proteomes" id="UP000323646"/>
    </source>
</evidence>
<proteinExistence type="predicted"/>
<dbReference type="Pfam" id="PF08902">
    <property type="entry name" value="DUF1848"/>
    <property type="match status" value="1"/>
</dbReference>
<gene>
    <name evidence="1" type="ORF">FZ040_06900</name>
</gene>
<dbReference type="AlphaFoldDB" id="A0A5D6W557"/>
<name>A0A5D6W557_9FIRM</name>